<dbReference type="SUPFAM" id="SSF52499">
    <property type="entry name" value="Isochorismatase-like hydrolases"/>
    <property type="match status" value="1"/>
</dbReference>
<evidence type="ECO:0000313" key="4">
    <source>
        <dbReference type="Proteomes" id="UP001379533"/>
    </source>
</evidence>
<dbReference type="InterPro" id="IPR036380">
    <property type="entry name" value="Isochorismatase-like_sf"/>
</dbReference>
<evidence type="ECO:0000313" key="3">
    <source>
        <dbReference type="EMBL" id="WXA95162.1"/>
    </source>
</evidence>
<name>A0ABZ2K8Z4_9BACT</name>
<organism evidence="3 4">
    <name type="scientific">Pendulispora brunnea</name>
    <dbReference type="NCBI Taxonomy" id="2905690"/>
    <lineage>
        <taxon>Bacteria</taxon>
        <taxon>Pseudomonadati</taxon>
        <taxon>Myxococcota</taxon>
        <taxon>Myxococcia</taxon>
        <taxon>Myxococcales</taxon>
        <taxon>Sorangiineae</taxon>
        <taxon>Pendulisporaceae</taxon>
        <taxon>Pendulispora</taxon>
    </lineage>
</organism>
<proteinExistence type="predicted"/>
<keyword evidence="4" id="KW-1185">Reference proteome</keyword>
<dbReference type="InterPro" id="IPR050272">
    <property type="entry name" value="Isochorismatase-like_hydrls"/>
</dbReference>
<protein>
    <submittedName>
        <fullName evidence="3">Isochorismatase family protein</fullName>
    </submittedName>
</protein>
<dbReference type="PANTHER" id="PTHR43540">
    <property type="entry name" value="PEROXYUREIDOACRYLATE/UREIDOACRYLATE AMIDOHYDROLASE-RELATED"/>
    <property type="match status" value="1"/>
</dbReference>
<dbReference type="PANTHER" id="PTHR43540:SF1">
    <property type="entry name" value="ISOCHORISMATASE HYDROLASE"/>
    <property type="match status" value="1"/>
</dbReference>
<keyword evidence="1" id="KW-0378">Hydrolase</keyword>
<sequence>MLDIDEKAALVVIDVQKGFDDEAWWGKRNNPACEANIGLLLDVWESTGRPVVLVRHDSTSEGSPLRPEKPGNAFKAGIEGRNHDVFVAKSVHSSFHGKPDLHAWLKARGISQLVITGIATNICCETTTRVAGDLGYDVLFAVDATHAFDRKGPDGRVVTADEFTRSTVATLDGEFARVVRTADVVEGVRARALAHA</sequence>
<reference evidence="3 4" key="1">
    <citation type="submission" date="2021-12" db="EMBL/GenBank/DDBJ databases">
        <title>Discovery of the Pendulisporaceae a myxobacterial family with distinct sporulation behavior and unique specialized metabolism.</title>
        <authorList>
            <person name="Garcia R."/>
            <person name="Popoff A."/>
            <person name="Bader C.D."/>
            <person name="Loehr J."/>
            <person name="Walesch S."/>
            <person name="Walt C."/>
            <person name="Boldt J."/>
            <person name="Bunk B."/>
            <person name="Haeckl F.J.F.P.J."/>
            <person name="Gunesch A.P."/>
            <person name="Birkelbach J."/>
            <person name="Nuebel U."/>
            <person name="Pietschmann T."/>
            <person name="Bach T."/>
            <person name="Mueller R."/>
        </authorList>
    </citation>
    <scope>NUCLEOTIDE SEQUENCE [LARGE SCALE GENOMIC DNA]</scope>
    <source>
        <strain evidence="3 4">MSr12523</strain>
    </source>
</reference>
<evidence type="ECO:0000259" key="2">
    <source>
        <dbReference type="Pfam" id="PF00857"/>
    </source>
</evidence>
<dbReference type="Proteomes" id="UP001379533">
    <property type="component" value="Chromosome"/>
</dbReference>
<dbReference type="Pfam" id="PF00857">
    <property type="entry name" value="Isochorismatase"/>
    <property type="match status" value="1"/>
</dbReference>
<evidence type="ECO:0000256" key="1">
    <source>
        <dbReference type="ARBA" id="ARBA00022801"/>
    </source>
</evidence>
<feature type="domain" description="Isochorismatase-like" evidence="2">
    <location>
        <begin position="8"/>
        <end position="151"/>
    </location>
</feature>
<dbReference type="InterPro" id="IPR000868">
    <property type="entry name" value="Isochorismatase-like_dom"/>
</dbReference>
<dbReference type="EMBL" id="CP089982">
    <property type="protein sequence ID" value="WXA95162.1"/>
    <property type="molecule type" value="Genomic_DNA"/>
</dbReference>
<dbReference type="RefSeq" id="WP_394845771.1">
    <property type="nucleotide sequence ID" value="NZ_CP089982.1"/>
</dbReference>
<dbReference type="Gene3D" id="3.40.50.850">
    <property type="entry name" value="Isochorismatase-like"/>
    <property type="match status" value="1"/>
</dbReference>
<accession>A0ABZ2K8Z4</accession>
<gene>
    <name evidence="3" type="ORF">LZC95_53175</name>
</gene>